<comment type="caution">
    <text evidence="1">The sequence shown here is derived from an EMBL/GenBank/DDBJ whole genome shotgun (WGS) entry which is preliminary data.</text>
</comment>
<dbReference type="RefSeq" id="WP_371841738.1">
    <property type="nucleotide sequence ID" value="NZ_JBGMEK010000164.1"/>
</dbReference>
<name>A0ABV4P897_9GAMM</name>
<dbReference type="Proteomes" id="UP001569428">
    <property type="component" value="Unassembled WGS sequence"/>
</dbReference>
<evidence type="ECO:0000313" key="1">
    <source>
        <dbReference type="EMBL" id="MFA0813903.1"/>
    </source>
</evidence>
<dbReference type="EMBL" id="JBGMEK010000164">
    <property type="protein sequence ID" value="MFA0813903.1"/>
    <property type="molecule type" value="Genomic_DNA"/>
</dbReference>
<organism evidence="1 2">
    <name type="scientific">Microbulbifer epialgicus</name>
    <dbReference type="NCBI Taxonomy" id="393907"/>
    <lineage>
        <taxon>Bacteria</taxon>
        <taxon>Pseudomonadati</taxon>
        <taxon>Pseudomonadota</taxon>
        <taxon>Gammaproteobacteria</taxon>
        <taxon>Cellvibrionales</taxon>
        <taxon>Microbulbiferaceae</taxon>
        <taxon>Microbulbifer</taxon>
    </lineage>
</organism>
<protein>
    <submittedName>
        <fullName evidence="1">Uncharacterized protein</fullName>
    </submittedName>
</protein>
<proteinExistence type="predicted"/>
<gene>
    <name evidence="1" type="ORF">ACCI49_23830</name>
</gene>
<evidence type="ECO:0000313" key="2">
    <source>
        <dbReference type="Proteomes" id="UP001569428"/>
    </source>
</evidence>
<accession>A0ABV4P897</accession>
<keyword evidence="2" id="KW-1185">Reference proteome</keyword>
<reference evidence="1 2" key="1">
    <citation type="submission" date="2024-08" db="EMBL/GenBank/DDBJ databases">
        <authorList>
            <person name="Ishaq N."/>
        </authorList>
    </citation>
    <scope>NUCLEOTIDE SEQUENCE [LARGE SCALE GENOMIC DNA]</scope>
    <source>
        <strain evidence="1 2">DSM 18651</strain>
    </source>
</reference>
<sequence length="78" mass="8714">MVVDSKPFKNGQTSLAKNTLGDLQLSDAWIKRTMGLLPLDQMEVHDLLKDALSRKNIRKLVAGFDDVTGEFKVLEVDV</sequence>